<organism evidence="3 4">
    <name type="scientific">Pyrodictium abyssi</name>
    <dbReference type="NCBI Taxonomy" id="54256"/>
    <lineage>
        <taxon>Archaea</taxon>
        <taxon>Thermoproteota</taxon>
        <taxon>Thermoprotei</taxon>
        <taxon>Desulfurococcales</taxon>
        <taxon>Pyrodictiaceae</taxon>
        <taxon>Pyrodictium</taxon>
    </lineage>
</organism>
<accession>A0ABN6ZU65</accession>
<dbReference type="SUPFAM" id="SSF88723">
    <property type="entry name" value="PIN domain-like"/>
    <property type="match status" value="1"/>
</dbReference>
<protein>
    <submittedName>
        <fullName evidence="3">Type II toxin-antitoxin system VapC family toxin</fullName>
    </submittedName>
</protein>
<proteinExistence type="predicted"/>
<dbReference type="InterPro" id="IPR044153">
    <property type="entry name" value="PIN_Pae0151-like"/>
</dbReference>
<name>A0ABN6ZU65_9CREN</name>
<dbReference type="EMBL" id="AP028907">
    <property type="protein sequence ID" value="BES82355.1"/>
    <property type="molecule type" value="Genomic_DNA"/>
</dbReference>
<evidence type="ECO:0000313" key="4">
    <source>
        <dbReference type="Proteomes" id="UP001341135"/>
    </source>
</evidence>
<dbReference type="PANTHER" id="PTHR35901">
    <property type="entry name" value="RIBONUCLEASE VAPC3"/>
    <property type="match status" value="1"/>
</dbReference>
<gene>
    <name evidence="3" type="ORF">PABY_19220</name>
</gene>
<dbReference type="InterPro" id="IPR002716">
    <property type="entry name" value="PIN_dom"/>
</dbReference>
<dbReference type="CDD" id="cd09873">
    <property type="entry name" value="PIN_Pae0151-like"/>
    <property type="match status" value="1"/>
</dbReference>
<evidence type="ECO:0000313" key="3">
    <source>
        <dbReference type="EMBL" id="BES82355.1"/>
    </source>
</evidence>
<feature type="domain" description="PIN" evidence="2">
    <location>
        <begin position="2"/>
        <end position="122"/>
    </location>
</feature>
<dbReference type="Pfam" id="PF01850">
    <property type="entry name" value="PIN"/>
    <property type="match status" value="1"/>
</dbReference>
<dbReference type="PANTHER" id="PTHR35901:SF1">
    <property type="entry name" value="EXONUCLEASE VAPC9"/>
    <property type="match status" value="1"/>
</dbReference>
<keyword evidence="1" id="KW-0460">Magnesium</keyword>
<dbReference type="GeneID" id="89289928"/>
<evidence type="ECO:0000259" key="2">
    <source>
        <dbReference type="Pfam" id="PF01850"/>
    </source>
</evidence>
<evidence type="ECO:0000256" key="1">
    <source>
        <dbReference type="ARBA" id="ARBA00022842"/>
    </source>
</evidence>
<dbReference type="InterPro" id="IPR051619">
    <property type="entry name" value="TypeII_TA_RNase_PINc/VapC"/>
</dbReference>
<reference evidence="3 4" key="1">
    <citation type="submission" date="2023-09" db="EMBL/GenBank/DDBJ databases">
        <title>Pyrofollis japonicus gen. nov. sp. nov., a novel member of the family Pyrodictiaceae isolated from the Iheya North hydrothermal field.</title>
        <authorList>
            <person name="Miyazaki U."/>
            <person name="Sanari M."/>
            <person name="Tame A."/>
            <person name="Kitajima M."/>
            <person name="Okamoto A."/>
            <person name="Sawayama S."/>
            <person name="Miyazaki J."/>
            <person name="Takai K."/>
            <person name="Nakagawa S."/>
        </authorList>
    </citation>
    <scope>NUCLEOTIDE SEQUENCE [LARGE SCALE GENOMIC DNA]</scope>
    <source>
        <strain evidence="3 4">AV2</strain>
    </source>
</reference>
<dbReference type="Gene3D" id="3.40.50.1010">
    <property type="entry name" value="5'-nuclease"/>
    <property type="match status" value="1"/>
</dbReference>
<keyword evidence="4" id="KW-1185">Reference proteome</keyword>
<dbReference type="Proteomes" id="UP001341135">
    <property type="component" value="Chromosome"/>
</dbReference>
<dbReference type="RefSeq" id="WP_338249600.1">
    <property type="nucleotide sequence ID" value="NZ_AP028907.1"/>
</dbReference>
<sequence>MIAVDASAIVAFFLREEGWEKLAEYMRETVSLDLVVKEFYNAVWKAVRLHRLGPDDAEKALALFRKYVDGNMVLRNELDYVDKGFRIALEEGITVYDALYIALALEESTPLLTLDSRQRHIAQKYGIAVLPP</sequence>
<dbReference type="InterPro" id="IPR029060">
    <property type="entry name" value="PIN-like_dom_sf"/>
</dbReference>